<evidence type="ECO:0000313" key="2">
    <source>
        <dbReference type="EMBL" id="SVD94426.1"/>
    </source>
</evidence>
<accession>A0A382ZFX6</accession>
<keyword evidence="1" id="KW-0472">Membrane</keyword>
<organism evidence="2">
    <name type="scientific">marine metagenome</name>
    <dbReference type="NCBI Taxonomy" id="408172"/>
    <lineage>
        <taxon>unclassified sequences</taxon>
        <taxon>metagenomes</taxon>
        <taxon>ecological metagenomes</taxon>
    </lineage>
</organism>
<evidence type="ECO:0000256" key="1">
    <source>
        <dbReference type="SAM" id="Phobius"/>
    </source>
</evidence>
<protein>
    <submittedName>
        <fullName evidence="2">Uncharacterized protein</fullName>
    </submittedName>
</protein>
<keyword evidence="1" id="KW-1133">Transmembrane helix</keyword>
<dbReference type="AlphaFoldDB" id="A0A382ZFX6"/>
<proteinExistence type="predicted"/>
<feature type="transmembrane region" description="Helical" evidence="1">
    <location>
        <begin position="6"/>
        <end position="28"/>
    </location>
</feature>
<reference evidence="2" key="1">
    <citation type="submission" date="2018-05" db="EMBL/GenBank/DDBJ databases">
        <authorList>
            <person name="Lanie J.A."/>
            <person name="Ng W.-L."/>
            <person name="Kazmierczak K.M."/>
            <person name="Andrzejewski T.M."/>
            <person name="Davidsen T.M."/>
            <person name="Wayne K.J."/>
            <person name="Tettelin H."/>
            <person name="Glass J.I."/>
            <person name="Rusch D."/>
            <person name="Podicherti R."/>
            <person name="Tsui H.-C.T."/>
            <person name="Winkler M.E."/>
        </authorList>
    </citation>
    <scope>NUCLEOTIDE SEQUENCE</scope>
</reference>
<dbReference type="EMBL" id="UINC01183596">
    <property type="protein sequence ID" value="SVD94426.1"/>
    <property type="molecule type" value="Genomic_DNA"/>
</dbReference>
<feature type="non-terminal residue" evidence="2">
    <location>
        <position position="47"/>
    </location>
</feature>
<keyword evidence="1" id="KW-0812">Transmembrane</keyword>
<gene>
    <name evidence="2" type="ORF">METZ01_LOCUS447280</name>
</gene>
<name>A0A382ZFX6_9ZZZZ</name>
<sequence length="47" mass="5207">MKLGTIGEWILVVIMGCIIAGTVIAFSFGQEPELGKWRWAEDTLQPT</sequence>